<organism evidence="1">
    <name type="scientific">Lepeophtheirus salmonis</name>
    <name type="common">Salmon louse</name>
    <name type="synonym">Caligus salmonis</name>
    <dbReference type="NCBI Taxonomy" id="72036"/>
    <lineage>
        <taxon>Eukaryota</taxon>
        <taxon>Metazoa</taxon>
        <taxon>Ecdysozoa</taxon>
        <taxon>Arthropoda</taxon>
        <taxon>Crustacea</taxon>
        <taxon>Multicrustacea</taxon>
        <taxon>Hexanauplia</taxon>
        <taxon>Copepoda</taxon>
        <taxon>Siphonostomatoida</taxon>
        <taxon>Caligidae</taxon>
        <taxon>Lepeophtheirus</taxon>
    </lineage>
</organism>
<accession>A0A0K2T518</accession>
<protein>
    <submittedName>
        <fullName evidence="1">Uncharacterized protein</fullName>
    </submittedName>
</protein>
<reference evidence="1" key="1">
    <citation type="submission" date="2014-05" db="EMBL/GenBank/DDBJ databases">
        <authorList>
            <person name="Chronopoulou M."/>
        </authorList>
    </citation>
    <scope>NUCLEOTIDE SEQUENCE</scope>
    <source>
        <tissue evidence="1">Whole organism</tissue>
    </source>
</reference>
<sequence length="43" mass="5112">MILVHNKFFGPFEEIKVFIQETCSCLEIPVYQRKSSLSKYEDN</sequence>
<dbReference type="AlphaFoldDB" id="A0A0K2T518"/>
<name>A0A0K2T518_LEPSM</name>
<evidence type="ECO:0000313" key="1">
    <source>
        <dbReference type="EMBL" id="CDW20870.1"/>
    </source>
</evidence>
<proteinExistence type="predicted"/>
<dbReference type="EMBL" id="HACA01003509">
    <property type="protein sequence ID" value="CDW20870.1"/>
    <property type="molecule type" value="Transcribed_RNA"/>
</dbReference>